<evidence type="ECO:0000313" key="3">
    <source>
        <dbReference type="Proteomes" id="UP001327560"/>
    </source>
</evidence>
<dbReference type="GO" id="GO:0006508">
    <property type="term" value="P:proteolysis"/>
    <property type="evidence" value="ECO:0007669"/>
    <property type="project" value="UniProtKB-KW"/>
</dbReference>
<keyword evidence="3" id="KW-1185">Reference proteome</keyword>
<keyword evidence="2" id="KW-0645">Protease</keyword>
<dbReference type="Proteomes" id="UP001327560">
    <property type="component" value="Chromosome 3"/>
</dbReference>
<keyword evidence="2" id="KW-0378">Hydrolase</keyword>
<gene>
    <name evidence="2" type="ORF">Cni_G09799</name>
</gene>
<dbReference type="AlphaFoldDB" id="A0AAQ3Q6T5"/>
<keyword evidence="1" id="KW-1133">Transmembrane helix</keyword>
<name>A0AAQ3Q6T5_9LILI</name>
<reference evidence="2 3" key="1">
    <citation type="submission" date="2023-10" db="EMBL/GenBank/DDBJ databases">
        <title>Chromosome-scale genome assembly provides insights into flower coloration mechanisms of Canna indica.</title>
        <authorList>
            <person name="Li C."/>
        </authorList>
    </citation>
    <scope>NUCLEOTIDE SEQUENCE [LARGE SCALE GENOMIC DNA]</scope>
    <source>
        <tissue evidence="2">Flower</tissue>
    </source>
</reference>
<sequence length="77" mass="8663">MRAHCSLKVSAVAHDWLTLSEGLDLSSSVPTAFRMPRFEELDTTNMLLRQRIVFLGSPVAYSFSHLISLNTIIFLPI</sequence>
<accession>A0AAQ3Q6T5</accession>
<dbReference type="GO" id="GO:0008233">
    <property type="term" value="F:peptidase activity"/>
    <property type="evidence" value="ECO:0007669"/>
    <property type="project" value="UniProtKB-KW"/>
</dbReference>
<dbReference type="EMBL" id="CP136892">
    <property type="protein sequence ID" value="WOL01086.1"/>
    <property type="molecule type" value="Genomic_DNA"/>
</dbReference>
<evidence type="ECO:0000313" key="2">
    <source>
        <dbReference type="EMBL" id="WOL01086.1"/>
    </source>
</evidence>
<feature type="transmembrane region" description="Helical" evidence="1">
    <location>
        <begin position="52"/>
        <end position="75"/>
    </location>
</feature>
<keyword evidence="1" id="KW-0472">Membrane</keyword>
<evidence type="ECO:0000256" key="1">
    <source>
        <dbReference type="SAM" id="Phobius"/>
    </source>
</evidence>
<organism evidence="2 3">
    <name type="scientific">Canna indica</name>
    <name type="common">Indian-shot</name>
    <dbReference type="NCBI Taxonomy" id="4628"/>
    <lineage>
        <taxon>Eukaryota</taxon>
        <taxon>Viridiplantae</taxon>
        <taxon>Streptophyta</taxon>
        <taxon>Embryophyta</taxon>
        <taxon>Tracheophyta</taxon>
        <taxon>Spermatophyta</taxon>
        <taxon>Magnoliopsida</taxon>
        <taxon>Liliopsida</taxon>
        <taxon>Zingiberales</taxon>
        <taxon>Cannaceae</taxon>
        <taxon>Canna</taxon>
    </lineage>
</organism>
<keyword evidence="1" id="KW-0812">Transmembrane</keyword>
<proteinExistence type="predicted"/>
<protein>
    <submittedName>
        <fullName evidence="2">ATP-dependent Clp protease proteolytic subunit 3, chloroplastic</fullName>
    </submittedName>
</protein>